<organism evidence="5">
    <name type="scientific">Schistosoma curassoni</name>
    <dbReference type="NCBI Taxonomy" id="6186"/>
    <lineage>
        <taxon>Eukaryota</taxon>
        <taxon>Metazoa</taxon>
        <taxon>Spiralia</taxon>
        <taxon>Lophotrochozoa</taxon>
        <taxon>Platyhelminthes</taxon>
        <taxon>Trematoda</taxon>
        <taxon>Digenea</taxon>
        <taxon>Strigeidida</taxon>
        <taxon>Schistosomatoidea</taxon>
        <taxon>Schistosomatidae</taxon>
        <taxon>Schistosoma</taxon>
    </lineage>
</organism>
<dbReference type="GO" id="GO:0005524">
    <property type="term" value="F:ATP binding"/>
    <property type="evidence" value="ECO:0007669"/>
    <property type="project" value="InterPro"/>
</dbReference>
<keyword evidence="4" id="KW-1185">Reference proteome</keyword>
<proteinExistence type="predicted"/>
<dbReference type="InterPro" id="IPR023457">
    <property type="entry name" value="Met-tRNA_synth_2"/>
</dbReference>
<dbReference type="PANTHER" id="PTHR43326">
    <property type="entry name" value="METHIONYL-TRNA SYNTHETASE"/>
    <property type="match status" value="1"/>
</dbReference>
<dbReference type="EMBL" id="UZAK01003740">
    <property type="protein sequence ID" value="VDO81136.1"/>
    <property type="molecule type" value="Genomic_DNA"/>
</dbReference>
<name>A0A183JKW2_9TREM</name>
<dbReference type="WBParaSite" id="SCUD_0000334301-mRNA-1">
    <property type="protein sequence ID" value="SCUD_0000334301-mRNA-1"/>
    <property type="gene ID" value="SCUD_0000334301"/>
</dbReference>
<dbReference type="Proteomes" id="UP000279833">
    <property type="component" value="Unassembled WGS sequence"/>
</dbReference>
<reference evidence="5" key="1">
    <citation type="submission" date="2016-06" db="UniProtKB">
        <authorList>
            <consortium name="WormBaseParasite"/>
        </authorList>
    </citation>
    <scope>IDENTIFICATION</scope>
</reference>
<evidence type="ECO:0000256" key="1">
    <source>
        <dbReference type="ARBA" id="ARBA00026124"/>
    </source>
</evidence>
<protein>
    <recommendedName>
        <fullName evidence="1">Methionine--tRNA ligase, mitochondrial</fullName>
    </recommendedName>
    <alternativeName>
        <fullName evidence="2">Mitochondrial methionyl-tRNA synthetase</fullName>
    </alternativeName>
</protein>
<evidence type="ECO:0000313" key="3">
    <source>
        <dbReference type="EMBL" id="VDO81136.1"/>
    </source>
</evidence>
<gene>
    <name evidence="3" type="ORF">SCUD_LOCUS3343</name>
</gene>
<dbReference type="SUPFAM" id="SSF47323">
    <property type="entry name" value="Anticodon-binding domain of a subclass of class I aminoacyl-tRNA synthetases"/>
    <property type="match status" value="1"/>
</dbReference>
<evidence type="ECO:0000313" key="4">
    <source>
        <dbReference type="Proteomes" id="UP000279833"/>
    </source>
</evidence>
<dbReference type="GO" id="GO:0006431">
    <property type="term" value="P:methionyl-tRNA aminoacylation"/>
    <property type="evidence" value="ECO:0007669"/>
    <property type="project" value="TreeGrafter"/>
</dbReference>
<dbReference type="InterPro" id="IPR009080">
    <property type="entry name" value="tRNAsynth_Ia_anticodon-bd"/>
</dbReference>
<sequence length="173" mass="20329">MIHIAEAEIVVLDLTGRARHITSESLNPEQSIIQINRKQVDDMFHDDNSDMEFFDNLDNISHHFDKFWWYEAQPHRAIEEVLRIIRQTNTFITRHSPWTEKELLRKQFILSVVSESLRICALLLQPVIPNLSIRLLHRLGIYYEGKKEQNQSNISNQARVLGENSGKFLPKIK</sequence>
<reference evidence="3 4" key="2">
    <citation type="submission" date="2018-11" db="EMBL/GenBank/DDBJ databases">
        <authorList>
            <consortium name="Pathogen Informatics"/>
        </authorList>
    </citation>
    <scope>NUCLEOTIDE SEQUENCE [LARGE SCALE GENOMIC DNA]</scope>
    <source>
        <strain evidence="3">Dakar</strain>
        <strain evidence="4">Dakar, Senegal</strain>
    </source>
</reference>
<dbReference type="PANTHER" id="PTHR43326:SF1">
    <property type="entry name" value="METHIONINE--TRNA LIGASE, MITOCHONDRIAL"/>
    <property type="match status" value="1"/>
</dbReference>
<dbReference type="AlphaFoldDB" id="A0A183JKW2"/>
<dbReference type="GO" id="GO:0004825">
    <property type="term" value="F:methionine-tRNA ligase activity"/>
    <property type="evidence" value="ECO:0007669"/>
    <property type="project" value="InterPro"/>
</dbReference>
<accession>A0A183JKW2</accession>
<dbReference type="Gene3D" id="1.10.730.10">
    <property type="entry name" value="Isoleucyl-tRNA Synthetase, Domain 1"/>
    <property type="match status" value="1"/>
</dbReference>
<evidence type="ECO:0000313" key="5">
    <source>
        <dbReference type="WBParaSite" id="SCUD_0000334301-mRNA-1"/>
    </source>
</evidence>
<evidence type="ECO:0000256" key="2">
    <source>
        <dbReference type="ARBA" id="ARBA00030331"/>
    </source>
</evidence>
<dbReference type="STRING" id="6186.A0A183JKW2"/>